<dbReference type="InterPro" id="IPR003812">
    <property type="entry name" value="Fido"/>
</dbReference>
<name>A0A094WP78_ALKAL</name>
<feature type="binding site" evidence="3">
    <location>
        <begin position="234"/>
        <end position="235"/>
    </location>
    <ligand>
        <name>ATP</name>
        <dbReference type="ChEBI" id="CHEBI:30616"/>
    </ligand>
</feature>
<feature type="binding site" evidence="1">
    <location>
        <position position="54"/>
    </location>
    <ligand>
        <name>ATP</name>
        <dbReference type="ChEBI" id="CHEBI:30616"/>
    </ligand>
</feature>
<dbReference type="PROSITE" id="PS51459">
    <property type="entry name" value="FIDO"/>
    <property type="match status" value="1"/>
</dbReference>
<evidence type="ECO:0000256" key="3">
    <source>
        <dbReference type="PIRSR" id="PIRSR640198-2"/>
    </source>
</evidence>
<dbReference type="InterPro" id="IPR036388">
    <property type="entry name" value="WH-like_DNA-bd_sf"/>
</dbReference>
<dbReference type="Gene3D" id="1.10.10.10">
    <property type="entry name" value="Winged helix-like DNA-binding domain superfamily/Winged helix DNA-binding domain"/>
    <property type="match status" value="1"/>
</dbReference>
<feature type="active site" evidence="2">
    <location>
        <position position="192"/>
    </location>
</feature>
<dbReference type="Gene3D" id="1.10.3290.10">
    <property type="entry name" value="Fido-like domain"/>
    <property type="match status" value="1"/>
</dbReference>
<evidence type="ECO:0000256" key="1">
    <source>
        <dbReference type="PIRSR" id="PIRSR038925-1"/>
    </source>
</evidence>
<evidence type="ECO:0000259" key="4">
    <source>
        <dbReference type="PROSITE" id="PS51459"/>
    </source>
</evidence>
<feature type="domain" description="Fido" evidence="4">
    <location>
        <begin position="99"/>
        <end position="260"/>
    </location>
</feature>
<reference evidence="5 6" key="1">
    <citation type="journal article" date="2014" name="Genome Announc.">
        <title>Draft Genome Sequence of Bacillus alcalophilus AV1934, a Classic Alkaliphile Isolated from Human Feces in 1934.</title>
        <authorList>
            <person name="Attie O."/>
            <person name="Jayaprakash A."/>
            <person name="Shah H."/>
            <person name="Paulsen I.T."/>
            <person name="Morino M."/>
            <person name="Takahashi Y."/>
            <person name="Narumi I."/>
            <person name="Sachidanandam R."/>
            <person name="Satoh K."/>
            <person name="Ito M."/>
            <person name="Krulwich T.A."/>
        </authorList>
    </citation>
    <scope>NUCLEOTIDE SEQUENCE [LARGE SCALE GENOMIC DNA]</scope>
    <source>
        <strain evidence="5 6">AV1934</strain>
    </source>
</reference>
<dbReference type="InterPro" id="IPR036597">
    <property type="entry name" value="Fido-like_dom_sf"/>
</dbReference>
<dbReference type="InterPro" id="IPR040198">
    <property type="entry name" value="Fido_containing"/>
</dbReference>
<feature type="binding site" evidence="1">
    <location>
        <begin position="197"/>
        <end position="203"/>
    </location>
    <ligand>
        <name>ATP</name>
        <dbReference type="ChEBI" id="CHEBI:30616"/>
    </ligand>
</feature>
<gene>
    <name evidence="5" type="ORF">BALCAV_0203185</name>
</gene>
<feature type="binding site" evidence="1">
    <location>
        <position position="192"/>
    </location>
    <ligand>
        <name>ATP</name>
        <dbReference type="ChEBI" id="CHEBI:30616"/>
    </ligand>
</feature>
<dbReference type="Pfam" id="PF13784">
    <property type="entry name" value="Fic_N"/>
    <property type="match status" value="1"/>
</dbReference>
<evidence type="ECO:0000313" key="5">
    <source>
        <dbReference type="EMBL" id="KGA98641.1"/>
    </source>
</evidence>
<dbReference type="InterPro" id="IPR036390">
    <property type="entry name" value="WH_DNA-bd_sf"/>
</dbReference>
<organism evidence="5 6">
    <name type="scientific">Alkalihalobacillus alcalophilus ATCC 27647 = CGMCC 1.3604</name>
    <dbReference type="NCBI Taxonomy" id="1218173"/>
    <lineage>
        <taxon>Bacteria</taxon>
        <taxon>Bacillati</taxon>
        <taxon>Bacillota</taxon>
        <taxon>Bacilli</taxon>
        <taxon>Bacillales</taxon>
        <taxon>Bacillaceae</taxon>
        <taxon>Alkalihalobacillus</taxon>
    </lineage>
</organism>
<comment type="caution">
    <text evidence="5">The sequence shown here is derived from an EMBL/GenBank/DDBJ whole genome shotgun (WGS) entry which is preliminary data.</text>
</comment>
<sequence>MEFNTEAELSFYKKVVQATAGLEKLKQKLRYSLVNESFIQLMTLQESVQSTRIEGTQVTFSEMLEDHIEQKEDFERVEVRNYQEALRHGVDIVHLGYPITERLIRDLHKILMKNARGSTSAAGEYRKIQNFIGPTTNIKDASYIPPEPQMMGDYMRNLEFYINGNPYEKAEVEELHPLIKAAIVHAQFESIHPFLDGNGRLGRILIVLYLLEANLIDSPLFFLSEELEKEKFKYYTMLNGVRAIGRAEPDWESWILFFLDAAIRMAKQQYEKLDRAEVLYQEGIKRLEQPSHHKIWRALFTYPITTVHQIEQATDLAPSTIRKGLNHLVELRMVYQDDRKRNRRYFHYDLIQAMNG</sequence>
<dbReference type="eggNOG" id="COG3177">
    <property type="taxonomic scope" value="Bacteria"/>
</dbReference>
<proteinExistence type="predicted"/>
<protein>
    <recommendedName>
        <fullName evidence="4">Fido domain-containing protein</fullName>
    </recommendedName>
</protein>
<dbReference type="GO" id="GO:0005524">
    <property type="term" value="F:ATP binding"/>
    <property type="evidence" value="ECO:0007669"/>
    <property type="project" value="UniProtKB-KW"/>
</dbReference>
<keyword evidence="1" id="KW-0067">ATP-binding</keyword>
<dbReference type="PANTHER" id="PTHR13504:SF38">
    <property type="entry name" value="FIDO DOMAIN-CONTAINING PROTEIN"/>
    <property type="match status" value="1"/>
</dbReference>
<dbReference type="EMBL" id="ALPT02000007">
    <property type="protein sequence ID" value="KGA98641.1"/>
    <property type="molecule type" value="Genomic_DNA"/>
</dbReference>
<keyword evidence="6" id="KW-1185">Reference proteome</keyword>
<dbReference type="SUPFAM" id="SSF140931">
    <property type="entry name" value="Fic-like"/>
    <property type="match status" value="1"/>
</dbReference>
<feature type="binding site" evidence="3">
    <location>
        <begin position="196"/>
        <end position="203"/>
    </location>
    <ligand>
        <name>ATP</name>
        <dbReference type="ChEBI" id="CHEBI:30616"/>
    </ligand>
</feature>
<dbReference type="Pfam" id="PF02661">
    <property type="entry name" value="Fic"/>
    <property type="match status" value="1"/>
</dbReference>
<dbReference type="InterPro" id="IPR026287">
    <property type="entry name" value="SoFic-like"/>
</dbReference>
<dbReference type="InterPro" id="IPR025758">
    <property type="entry name" value="Fic/DOC_N"/>
</dbReference>
<dbReference type="AlphaFoldDB" id="A0A094WP78"/>
<dbReference type="PANTHER" id="PTHR13504">
    <property type="entry name" value="FIDO DOMAIN-CONTAINING PROTEIN DDB_G0283145"/>
    <property type="match status" value="1"/>
</dbReference>
<dbReference type="PIRSF" id="PIRSF038925">
    <property type="entry name" value="AMP-prot_trans"/>
    <property type="match status" value="1"/>
</dbReference>
<dbReference type="Proteomes" id="UP000002754">
    <property type="component" value="Unassembled WGS sequence"/>
</dbReference>
<keyword evidence="1" id="KW-0547">Nucleotide-binding</keyword>
<dbReference type="SUPFAM" id="SSF46785">
    <property type="entry name" value="Winged helix' DNA-binding domain"/>
    <property type="match status" value="1"/>
</dbReference>
<evidence type="ECO:0000313" key="6">
    <source>
        <dbReference type="Proteomes" id="UP000002754"/>
    </source>
</evidence>
<accession>A0A094WP78</accession>
<feature type="binding site" evidence="1">
    <location>
        <position position="234"/>
    </location>
    <ligand>
        <name>ATP</name>
        <dbReference type="ChEBI" id="CHEBI:30616"/>
    </ligand>
</feature>
<evidence type="ECO:0000256" key="2">
    <source>
        <dbReference type="PIRSR" id="PIRSR640198-1"/>
    </source>
</evidence>